<dbReference type="AlphaFoldDB" id="A0AAW1N8D1"/>
<name>A0AAW1N8D1_SAPOF</name>
<dbReference type="Gene3D" id="1.10.10.60">
    <property type="entry name" value="Homeodomain-like"/>
    <property type="match status" value="3"/>
</dbReference>
<proteinExistence type="predicted"/>
<protein>
    <submittedName>
        <fullName evidence="6">Uncharacterized protein</fullName>
    </submittedName>
</protein>
<feature type="domain" description="Myb-like" evidence="4">
    <location>
        <begin position="476"/>
        <end position="544"/>
    </location>
</feature>
<gene>
    <name evidence="6" type="ORF">RND81_01G015800</name>
</gene>
<dbReference type="GO" id="GO:0005634">
    <property type="term" value="C:nucleus"/>
    <property type="evidence" value="ECO:0007669"/>
    <property type="project" value="UniProtKB-SubCell"/>
</dbReference>
<keyword evidence="7" id="KW-1185">Reference proteome</keyword>
<evidence type="ECO:0000313" key="6">
    <source>
        <dbReference type="EMBL" id="KAK9755292.1"/>
    </source>
</evidence>
<evidence type="ECO:0000256" key="2">
    <source>
        <dbReference type="ARBA" id="ARBA00023242"/>
    </source>
</evidence>
<feature type="domain" description="Myb-like" evidence="4">
    <location>
        <begin position="552"/>
        <end position="599"/>
    </location>
</feature>
<dbReference type="Pfam" id="PF13921">
    <property type="entry name" value="Myb_DNA-bind_6"/>
    <property type="match status" value="1"/>
</dbReference>
<evidence type="ECO:0000313" key="7">
    <source>
        <dbReference type="Proteomes" id="UP001443914"/>
    </source>
</evidence>
<feature type="region of interest" description="Disordered" evidence="3">
    <location>
        <begin position="205"/>
        <end position="310"/>
    </location>
</feature>
<feature type="domain" description="HTH myb-type" evidence="5">
    <location>
        <begin position="432"/>
        <end position="479"/>
    </location>
</feature>
<evidence type="ECO:0000259" key="4">
    <source>
        <dbReference type="PROSITE" id="PS50090"/>
    </source>
</evidence>
<dbReference type="InterPro" id="IPR001005">
    <property type="entry name" value="SANT/Myb"/>
</dbReference>
<reference evidence="6" key="1">
    <citation type="submission" date="2024-03" db="EMBL/GenBank/DDBJ databases">
        <title>WGS assembly of Saponaria officinalis var. Norfolk2.</title>
        <authorList>
            <person name="Jenkins J."/>
            <person name="Shu S."/>
            <person name="Grimwood J."/>
            <person name="Barry K."/>
            <person name="Goodstein D."/>
            <person name="Schmutz J."/>
            <person name="Leebens-Mack J."/>
            <person name="Osbourn A."/>
        </authorList>
    </citation>
    <scope>NUCLEOTIDE SEQUENCE [LARGE SCALE GENOMIC DNA]</scope>
    <source>
        <strain evidence="6">JIC</strain>
    </source>
</reference>
<dbReference type="PROSITE" id="PS50090">
    <property type="entry name" value="MYB_LIKE"/>
    <property type="match status" value="3"/>
</dbReference>
<dbReference type="SMART" id="SM00717">
    <property type="entry name" value="SANT"/>
    <property type="match status" value="4"/>
</dbReference>
<dbReference type="CDD" id="cd00167">
    <property type="entry name" value="SANT"/>
    <property type="match status" value="1"/>
</dbReference>
<feature type="region of interest" description="Disordered" evidence="3">
    <location>
        <begin position="133"/>
        <end position="193"/>
    </location>
</feature>
<keyword evidence="2" id="KW-0539">Nucleus</keyword>
<dbReference type="SUPFAM" id="SSF46689">
    <property type="entry name" value="Homeodomain-like"/>
    <property type="match status" value="2"/>
</dbReference>
<feature type="compositionally biased region" description="Acidic residues" evidence="3">
    <location>
        <begin position="30"/>
        <end position="39"/>
    </location>
</feature>
<dbReference type="EMBL" id="JBDFQZ010000001">
    <property type="protein sequence ID" value="KAK9755292.1"/>
    <property type="molecule type" value="Genomic_DNA"/>
</dbReference>
<feature type="compositionally biased region" description="Basic and acidic residues" evidence="3">
    <location>
        <begin position="48"/>
        <end position="79"/>
    </location>
</feature>
<evidence type="ECO:0000256" key="3">
    <source>
        <dbReference type="SAM" id="MobiDB-lite"/>
    </source>
</evidence>
<feature type="region of interest" description="Disordered" evidence="3">
    <location>
        <begin position="1"/>
        <end position="118"/>
    </location>
</feature>
<dbReference type="PANTHER" id="PTHR47430">
    <property type="entry name" value="GB|AAC33480.1"/>
    <property type="match status" value="1"/>
</dbReference>
<accession>A0AAW1N8D1</accession>
<evidence type="ECO:0000259" key="5">
    <source>
        <dbReference type="PROSITE" id="PS51294"/>
    </source>
</evidence>
<dbReference type="InterPro" id="IPR009057">
    <property type="entry name" value="Homeodomain-like_sf"/>
</dbReference>
<evidence type="ECO:0000256" key="1">
    <source>
        <dbReference type="ARBA" id="ARBA00004123"/>
    </source>
</evidence>
<dbReference type="Proteomes" id="UP001443914">
    <property type="component" value="Unassembled WGS sequence"/>
</dbReference>
<feature type="domain" description="Myb-like" evidence="4">
    <location>
        <begin position="426"/>
        <end position="475"/>
    </location>
</feature>
<feature type="compositionally biased region" description="Polar residues" evidence="3">
    <location>
        <begin position="253"/>
        <end position="263"/>
    </location>
</feature>
<dbReference type="PANTHER" id="PTHR47430:SF4">
    <property type="entry name" value="GB|AAC33480.1"/>
    <property type="match status" value="1"/>
</dbReference>
<organism evidence="6 7">
    <name type="scientific">Saponaria officinalis</name>
    <name type="common">Common soapwort</name>
    <name type="synonym">Lychnis saponaria</name>
    <dbReference type="NCBI Taxonomy" id="3572"/>
    <lineage>
        <taxon>Eukaryota</taxon>
        <taxon>Viridiplantae</taxon>
        <taxon>Streptophyta</taxon>
        <taxon>Embryophyta</taxon>
        <taxon>Tracheophyta</taxon>
        <taxon>Spermatophyta</taxon>
        <taxon>Magnoliopsida</taxon>
        <taxon>eudicotyledons</taxon>
        <taxon>Gunneridae</taxon>
        <taxon>Pentapetalae</taxon>
        <taxon>Caryophyllales</taxon>
        <taxon>Caryophyllaceae</taxon>
        <taxon>Caryophylleae</taxon>
        <taxon>Saponaria</taxon>
    </lineage>
</organism>
<feature type="compositionally biased region" description="Basic residues" evidence="3">
    <location>
        <begin position="162"/>
        <end position="171"/>
    </location>
</feature>
<comment type="subcellular location">
    <subcellularLocation>
        <location evidence="1">Nucleus</location>
    </subcellularLocation>
</comment>
<sequence>MGEVREGSVLESVKKKHKKRKSVETRVLGVDDDTVVEVDEGGRRKKAKTDELGDKNVSDVVHDLESDVRVNTGSKEEKNGIIVENPNSSDKKKKKKSKKSGSEYASGDSQRIEATGDLNMKTRKKVCVDDAKIGDGKTMNDEETSGVTNSEVGVVIEEGKGKKSKKEKRQKSNLESESIGVDDTGPNDVGCISSSEKKIVCGNTEEVEHVKKKKKKRKEDVCGVTEIEEHIKEKKPKKNKSDVGAVSAEKELVNNTDVTSISDGESAKDKAGKKRKKKSGTGNSKSNADAGASVNEPTEPSEKSNLKKTPRKVKFADSVEVFSLTDNFSEGEENVVDGGNSSKRKKKVVEGSNIVQGKRFSKEEDELIRNAVLQYVEDRHLGEDGVEMVMKCGKHRDKVKDCWKEIAEVLPWRHKDSVYSRAHILFERSENRRWTKEELEEVRKYHEKYGPKWRNLADELGRNRTHVKDAFRQVRLPNKKTGHWSQEEYQTLFNLVNKDLRVRAFMDRKSKHGMLRDNIGWEAISEKLLTRTDPVCCQKWYAQLTSSLVVDGKWADTDDYRLLMALDELDATCEEDVDWDYLLEHRSGDVCRKRWNEMVRHIGEHAKKSFSEQVETLSQRYCPDVLDARETYDNKPFVDV</sequence>
<comment type="caution">
    <text evidence="6">The sequence shown here is derived from an EMBL/GenBank/DDBJ whole genome shotgun (WGS) entry which is preliminary data.</text>
</comment>
<dbReference type="PROSITE" id="PS51294">
    <property type="entry name" value="HTH_MYB"/>
    <property type="match status" value="1"/>
</dbReference>
<dbReference type="InterPro" id="IPR017930">
    <property type="entry name" value="Myb_dom"/>
</dbReference>